<evidence type="ECO:0000313" key="1">
    <source>
        <dbReference type="EMBL" id="KUM46518.1"/>
    </source>
</evidence>
<gene>
    <name evidence="1" type="ORF">ABT39_MTgene1620</name>
</gene>
<dbReference type="AlphaFoldDB" id="A0A117NGA9"/>
<sequence>MHISTYIHTHIHICIYLHISTPISIYRYGYRYRSIHRYGYGSPSYLRDLILAGGGLKMPTGNYMGIGYGYVQSVEPSCLMGARFQYVTPSLQRVLGWDETDPAHEGEIRLTLLRKRRLRMRG</sequence>
<dbReference type="EMBL" id="LKAM01000011">
    <property type="protein sequence ID" value="KUM46518.1"/>
    <property type="molecule type" value="Genomic_DNA"/>
</dbReference>
<reference evidence="1" key="1">
    <citation type="journal article" date="2015" name="Genome Biol. Evol.">
        <title>Organellar Genomes of White Spruce (Picea glauca): Assembly and Annotation.</title>
        <authorList>
            <person name="Jackman S.D."/>
            <person name="Warren R.L."/>
            <person name="Gibb E.A."/>
            <person name="Vandervalk B.P."/>
            <person name="Mohamadi H."/>
            <person name="Chu J."/>
            <person name="Raymond A."/>
            <person name="Pleasance S."/>
            <person name="Coope R."/>
            <person name="Wildung M.R."/>
            <person name="Ritland C.E."/>
            <person name="Bousquet J."/>
            <person name="Jones S.J."/>
            <person name="Bohlmann J."/>
            <person name="Birol I."/>
        </authorList>
    </citation>
    <scope>NUCLEOTIDE SEQUENCE [LARGE SCALE GENOMIC DNA]</scope>
    <source>
        <tissue evidence="1">Flushing bud</tissue>
    </source>
</reference>
<keyword evidence="1" id="KW-0496">Mitochondrion</keyword>
<comment type="caution">
    <text evidence="1">The sequence shown here is derived from an EMBL/GenBank/DDBJ whole genome shotgun (WGS) entry which is preliminary data.</text>
</comment>
<proteinExistence type="predicted"/>
<name>A0A117NGA9_PICGL</name>
<accession>A0A117NGA9</accession>
<organism evidence="1">
    <name type="scientific">Picea glauca</name>
    <name type="common">White spruce</name>
    <name type="synonym">Pinus glauca</name>
    <dbReference type="NCBI Taxonomy" id="3330"/>
    <lineage>
        <taxon>Eukaryota</taxon>
        <taxon>Viridiplantae</taxon>
        <taxon>Streptophyta</taxon>
        <taxon>Embryophyta</taxon>
        <taxon>Tracheophyta</taxon>
        <taxon>Spermatophyta</taxon>
        <taxon>Pinopsida</taxon>
        <taxon>Pinidae</taxon>
        <taxon>Conifers I</taxon>
        <taxon>Pinales</taxon>
        <taxon>Pinaceae</taxon>
        <taxon>Picea</taxon>
    </lineage>
</organism>
<protein>
    <submittedName>
        <fullName evidence="1">Uncharacterized protein</fullName>
    </submittedName>
</protein>
<geneLocation type="mitochondrion" evidence="1"/>